<dbReference type="EMBL" id="SDEE01000064">
    <property type="protein sequence ID" value="RXW22694.1"/>
    <property type="molecule type" value="Genomic_DNA"/>
</dbReference>
<dbReference type="Proteomes" id="UP000290288">
    <property type="component" value="Unassembled WGS sequence"/>
</dbReference>
<dbReference type="OrthoDB" id="891726at2759"/>
<keyword evidence="2" id="KW-1185">Reference proteome</keyword>
<evidence type="ECO:0008006" key="3">
    <source>
        <dbReference type="Google" id="ProtNLM"/>
    </source>
</evidence>
<name>A0A4Q2DU93_9AGAR</name>
<accession>A0A4Q2DU93</accession>
<organism evidence="1 2">
    <name type="scientific">Candolleomyces aberdarensis</name>
    <dbReference type="NCBI Taxonomy" id="2316362"/>
    <lineage>
        <taxon>Eukaryota</taxon>
        <taxon>Fungi</taxon>
        <taxon>Dikarya</taxon>
        <taxon>Basidiomycota</taxon>
        <taxon>Agaricomycotina</taxon>
        <taxon>Agaricomycetes</taxon>
        <taxon>Agaricomycetidae</taxon>
        <taxon>Agaricales</taxon>
        <taxon>Agaricineae</taxon>
        <taxon>Psathyrellaceae</taxon>
        <taxon>Candolleomyces</taxon>
    </lineage>
</organism>
<evidence type="ECO:0000313" key="1">
    <source>
        <dbReference type="EMBL" id="RXW22694.1"/>
    </source>
</evidence>
<protein>
    <recommendedName>
        <fullName evidence="3">Plant basic secretory protein</fullName>
    </recommendedName>
</protein>
<dbReference type="PANTHER" id="PTHR33321:SF12">
    <property type="entry name" value="PLANT BASIC SECRETORY PROTEIN (BSP) FAMILY PROTEIN"/>
    <property type="match status" value="1"/>
</dbReference>
<proteinExistence type="predicted"/>
<dbReference type="Pfam" id="PF04450">
    <property type="entry name" value="BSP"/>
    <property type="match status" value="1"/>
</dbReference>
<sequence length="239" mass="26751">MIIPAPAPAPSPWSLPKLKLHIEDLGHEGASIFLGAVNPKDALKLAVEASYRWLYTQENPPPKVTQILLVLRSMPGVAHTTGTETEKEIHFSLEYIVQCKNRATAEILGVLVHEVVHCYQYSAKGSCPGGLIEGIADYVRLKANYGPPHWKRRGEGAQWDAGYETTGYFLSWIEDTYGPGLVSNLNLCMKDTKYHHRVFKNLTQCSVKKLWKAYCALLKDDDGAKVLEILNSRDEEDDQ</sequence>
<dbReference type="AlphaFoldDB" id="A0A4Q2DU93"/>
<dbReference type="STRING" id="2316362.A0A4Q2DU93"/>
<comment type="caution">
    <text evidence="1">The sequence shown here is derived from an EMBL/GenBank/DDBJ whole genome shotgun (WGS) entry which is preliminary data.</text>
</comment>
<dbReference type="PANTHER" id="PTHR33321">
    <property type="match status" value="1"/>
</dbReference>
<dbReference type="InterPro" id="IPR007541">
    <property type="entry name" value="Uncharacterised_BSP"/>
</dbReference>
<reference evidence="1 2" key="1">
    <citation type="submission" date="2019-01" db="EMBL/GenBank/DDBJ databases">
        <title>Draft genome sequence of Psathyrella aberdarensis IHI B618.</title>
        <authorList>
            <person name="Buettner E."/>
            <person name="Kellner H."/>
        </authorList>
    </citation>
    <scope>NUCLEOTIDE SEQUENCE [LARGE SCALE GENOMIC DNA]</scope>
    <source>
        <strain evidence="1 2">IHI B618</strain>
    </source>
</reference>
<evidence type="ECO:0000313" key="2">
    <source>
        <dbReference type="Proteomes" id="UP000290288"/>
    </source>
</evidence>
<gene>
    <name evidence="1" type="ORF">EST38_g3196</name>
</gene>